<organism evidence="1 2">
    <name type="scientific">Gymnopilus junonius</name>
    <name type="common">Spectacular rustgill mushroom</name>
    <name type="synonym">Gymnopilus spectabilis subsp. junonius</name>
    <dbReference type="NCBI Taxonomy" id="109634"/>
    <lineage>
        <taxon>Eukaryota</taxon>
        <taxon>Fungi</taxon>
        <taxon>Dikarya</taxon>
        <taxon>Basidiomycota</taxon>
        <taxon>Agaricomycotina</taxon>
        <taxon>Agaricomycetes</taxon>
        <taxon>Agaricomycetidae</taxon>
        <taxon>Agaricales</taxon>
        <taxon>Agaricineae</taxon>
        <taxon>Hymenogastraceae</taxon>
        <taxon>Gymnopilus</taxon>
    </lineage>
</organism>
<proteinExistence type="predicted"/>
<reference evidence="1" key="1">
    <citation type="submission" date="2020-11" db="EMBL/GenBank/DDBJ databases">
        <authorList>
            <consortium name="DOE Joint Genome Institute"/>
            <person name="Ahrendt S."/>
            <person name="Riley R."/>
            <person name="Andreopoulos W."/>
            <person name="LaButti K."/>
            <person name="Pangilinan J."/>
            <person name="Ruiz-duenas F.J."/>
            <person name="Barrasa J.M."/>
            <person name="Sanchez-Garcia M."/>
            <person name="Camarero S."/>
            <person name="Miyauchi S."/>
            <person name="Serrano A."/>
            <person name="Linde D."/>
            <person name="Babiker R."/>
            <person name="Drula E."/>
            <person name="Ayuso-Fernandez I."/>
            <person name="Pacheco R."/>
            <person name="Padilla G."/>
            <person name="Ferreira P."/>
            <person name="Barriuso J."/>
            <person name="Kellner H."/>
            <person name="Castanera R."/>
            <person name="Alfaro M."/>
            <person name="Ramirez L."/>
            <person name="Pisabarro A.G."/>
            <person name="Kuo A."/>
            <person name="Tritt A."/>
            <person name="Lipzen A."/>
            <person name="He G."/>
            <person name="Yan M."/>
            <person name="Ng V."/>
            <person name="Cullen D."/>
            <person name="Martin F."/>
            <person name="Rosso M.-N."/>
            <person name="Henrissat B."/>
            <person name="Hibbett D."/>
            <person name="Martinez A.T."/>
            <person name="Grigoriev I.V."/>
        </authorList>
    </citation>
    <scope>NUCLEOTIDE SEQUENCE</scope>
    <source>
        <strain evidence="1">AH 44721</strain>
    </source>
</reference>
<gene>
    <name evidence="1" type="ORF">CPB84DRAFT_1849457</name>
</gene>
<evidence type="ECO:0000313" key="2">
    <source>
        <dbReference type="Proteomes" id="UP000724874"/>
    </source>
</evidence>
<sequence>MLSPEDRQKYLDLKKEFENKDLGVDISLKIGVGLAGLGFLSGRSATVVSLLFNRNLITVSLRAIGVGLVRMLRSSINDGIALIRGGMNILRATLKGQALAGKVARVARGLRVAGKVLTYLGFAFDLITLIYDAVTGEEQREEFREAIKELCVRRFTVKEIQQYTHITLSFESDAKAIIDLADSLQDLVDDGTIDQAVADAKVAKKMNDLEPKLSSAIDAVDDESVWKILSLQDAESKITWTDEDPNLSEILHIIDEEIDKDEKNLIFHIRPLLTTRYMLPPPSRTSIHEVHISTKKSRHKSSYLEESLRRPPLPIVASPHPNTKSLIFDLHTQRYCIRFRTCPKTQQQITAFGRVRRMFSSPLLSVPSLAHFLIFYSPQVEDDGLSYLLALPVTLTFSGIHCMRGISISIPSGTLAVEDFSGPHFWFTSRNSDLFGVYQWR</sequence>
<dbReference type="Proteomes" id="UP000724874">
    <property type="component" value="Unassembled WGS sequence"/>
</dbReference>
<comment type="caution">
    <text evidence="1">The sequence shown here is derived from an EMBL/GenBank/DDBJ whole genome shotgun (WGS) entry which is preliminary data.</text>
</comment>
<dbReference type="AlphaFoldDB" id="A0A9P5NG94"/>
<keyword evidence="2" id="KW-1185">Reference proteome</keyword>
<dbReference type="OrthoDB" id="3516995at2759"/>
<dbReference type="EMBL" id="JADNYJ010000081">
    <property type="protein sequence ID" value="KAF8889194.1"/>
    <property type="molecule type" value="Genomic_DNA"/>
</dbReference>
<accession>A0A9P5NG94</accession>
<evidence type="ECO:0000313" key="1">
    <source>
        <dbReference type="EMBL" id="KAF8889194.1"/>
    </source>
</evidence>
<name>A0A9P5NG94_GYMJU</name>
<protein>
    <submittedName>
        <fullName evidence="1">Uncharacterized protein</fullName>
    </submittedName>
</protein>